<evidence type="ECO:0000313" key="2">
    <source>
        <dbReference type="EMBL" id="JAD90661.1"/>
    </source>
</evidence>
<dbReference type="AlphaFoldDB" id="A0A0A9UGA8"/>
<reference evidence="2" key="1">
    <citation type="submission" date="2014-09" db="EMBL/GenBank/DDBJ databases">
        <authorList>
            <person name="Magalhaes I.L.F."/>
            <person name="Oliveira U."/>
            <person name="Santos F.R."/>
            <person name="Vidigal T.H.D.A."/>
            <person name="Brescovit A.D."/>
            <person name="Santos A.J."/>
        </authorList>
    </citation>
    <scope>NUCLEOTIDE SEQUENCE</scope>
    <source>
        <tissue evidence="2">Shoot tissue taken approximately 20 cm above the soil surface</tissue>
    </source>
</reference>
<dbReference type="EMBL" id="GBRH01207234">
    <property type="protein sequence ID" value="JAD90661.1"/>
    <property type="molecule type" value="Transcribed_RNA"/>
</dbReference>
<proteinExistence type="predicted"/>
<organism evidence="2">
    <name type="scientific">Arundo donax</name>
    <name type="common">Giant reed</name>
    <name type="synonym">Donax arundinaceus</name>
    <dbReference type="NCBI Taxonomy" id="35708"/>
    <lineage>
        <taxon>Eukaryota</taxon>
        <taxon>Viridiplantae</taxon>
        <taxon>Streptophyta</taxon>
        <taxon>Embryophyta</taxon>
        <taxon>Tracheophyta</taxon>
        <taxon>Spermatophyta</taxon>
        <taxon>Magnoliopsida</taxon>
        <taxon>Liliopsida</taxon>
        <taxon>Poales</taxon>
        <taxon>Poaceae</taxon>
        <taxon>PACMAD clade</taxon>
        <taxon>Arundinoideae</taxon>
        <taxon>Arundineae</taxon>
        <taxon>Arundo</taxon>
    </lineage>
</organism>
<accession>A0A0A9UGA8</accession>
<sequence length="83" mass="9211">MGVAAEPMLALEASARRKGLGGRLFCRAILRMNSVSTTQQVSLVKSADASADTAQMRTSRSRPPWLRHDSRRPRCRNISARSR</sequence>
<reference evidence="2" key="2">
    <citation type="journal article" date="2015" name="Data Brief">
        <title>Shoot transcriptome of the giant reed, Arundo donax.</title>
        <authorList>
            <person name="Barrero R.A."/>
            <person name="Guerrero F.D."/>
            <person name="Moolhuijzen P."/>
            <person name="Goolsby J.A."/>
            <person name="Tidwell J."/>
            <person name="Bellgard S.E."/>
            <person name="Bellgard M.I."/>
        </authorList>
    </citation>
    <scope>NUCLEOTIDE SEQUENCE</scope>
    <source>
        <tissue evidence="2">Shoot tissue taken approximately 20 cm above the soil surface</tissue>
    </source>
</reference>
<protein>
    <submittedName>
        <fullName evidence="2">Uncharacterized protein</fullName>
    </submittedName>
</protein>
<evidence type="ECO:0000256" key="1">
    <source>
        <dbReference type="SAM" id="MobiDB-lite"/>
    </source>
</evidence>
<feature type="region of interest" description="Disordered" evidence="1">
    <location>
        <begin position="46"/>
        <end position="83"/>
    </location>
</feature>
<name>A0A0A9UGA8_ARUDO</name>